<dbReference type="EMBL" id="CAAALY010001823">
    <property type="protein sequence ID" value="VEL07473.1"/>
    <property type="molecule type" value="Genomic_DNA"/>
</dbReference>
<comment type="caution">
    <text evidence="1">The sequence shown here is derived from an EMBL/GenBank/DDBJ whole genome shotgun (WGS) entry which is preliminary data.</text>
</comment>
<keyword evidence="2" id="KW-1185">Reference proteome</keyword>
<accession>A0A3S5BL00</accession>
<dbReference type="Proteomes" id="UP000784294">
    <property type="component" value="Unassembled WGS sequence"/>
</dbReference>
<evidence type="ECO:0000313" key="1">
    <source>
        <dbReference type="EMBL" id="VEL07473.1"/>
    </source>
</evidence>
<dbReference type="AlphaFoldDB" id="A0A3S5BL00"/>
<reference evidence="1" key="1">
    <citation type="submission" date="2018-11" db="EMBL/GenBank/DDBJ databases">
        <authorList>
            <consortium name="Pathogen Informatics"/>
        </authorList>
    </citation>
    <scope>NUCLEOTIDE SEQUENCE</scope>
</reference>
<evidence type="ECO:0000313" key="2">
    <source>
        <dbReference type="Proteomes" id="UP000784294"/>
    </source>
</evidence>
<proteinExistence type="predicted"/>
<protein>
    <submittedName>
        <fullName evidence="1">Uncharacterized protein</fullName>
    </submittedName>
</protein>
<sequence length="100" mass="11250">MTNKTKDRSESVKKRPVKRHFFGDKPSKLTRHLAVVQPVLPAGCPFGAAFLPLTRGTIIQANGIHRNRPWLPPYPFDSVRTCRRLTRLGDSDPSGRPTCE</sequence>
<organism evidence="1 2">
    <name type="scientific">Protopolystoma xenopodis</name>
    <dbReference type="NCBI Taxonomy" id="117903"/>
    <lineage>
        <taxon>Eukaryota</taxon>
        <taxon>Metazoa</taxon>
        <taxon>Spiralia</taxon>
        <taxon>Lophotrochozoa</taxon>
        <taxon>Platyhelminthes</taxon>
        <taxon>Monogenea</taxon>
        <taxon>Polyopisthocotylea</taxon>
        <taxon>Polystomatidea</taxon>
        <taxon>Polystomatidae</taxon>
        <taxon>Protopolystoma</taxon>
    </lineage>
</organism>
<gene>
    <name evidence="1" type="ORF">PXEA_LOCUS913</name>
</gene>
<name>A0A3S5BL00_9PLAT</name>